<evidence type="ECO:0000313" key="1">
    <source>
        <dbReference type="EMBL" id="KZF25502.1"/>
    </source>
</evidence>
<dbReference type="Proteomes" id="UP000076632">
    <property type="component" value="Unassembled WGS sequence"/>
</dbReference>
<proteinExistence type="predicted"/>
<dbReference type="RefSeq" id="XP_018191057.1">
    <property type="nucleotide sequence ID" value="XM_018336851.1"/>
</dbReference>
<dbReference type="InParanoid" id="A0A165IXB0"/>
<keyword evidence="2" id="KW-1185">Reference proteome</keyword>
<sequence length="231" mass="26321">MIVRHPVLFPEKLDQTAKTPATIGSLNFETIQQQFKICMNYVIKRERAASTLVSQTMDTAEKLRQREAERCEFAIRESFAYLSKCASLLLDPMYNSDSNFRGDISFDQTVLCICAITAHALNRLNNFGDMSHSLALLCFPFESLGRLQFLFEDQPPKHFAENSIALFDTLSPIIWEQGRCLLLYPVSVVISAIYHKLSLEYAGPAETLRNICLQKLWSRLGSPCKEPEFKI</sequence>
<protein>
    <submittedName>
        <fullName evidence="1">Uncharacterized protein</fullName>
    </submittedName>
</protein>
<dbReference type="EMBL" id="KV407455">
    <property type="protein sequence ID" value="KZF25502.1"/>
    <property type="molecule type" value="Genomic_DNA"/>
</dbReference>
<accession>A0A165IXB0</accession>
<dbReference type="AlphaFoldDB" id="A0A165IXB0"/>
<reference evidence="1 2" key="1">
    <citation type="journal article" date="2016" name="Fungal Biol.">
        <title>The genome of Xylona heveae provides a window into fungal endophytism.</title>
        <authorList>
            <person name="Gazis R."/>
            <person name="Kuo A."/>
            <person name="Riley R."/>
            <person name="LaButti K."/>
            <person name="Lipzen A."/>
            <person name="Lin J."/>
            <person name="Amirebrahimi M."/>
            <person name="Hesse C.N."/>
            <person name="Spatafora J.W."/>
            <person name="Henrissat B."/>
            <person name="Hainaut M."/>
            <person name="Grigoriev I.V."/>
            <person name="Hibbett D.S."/>
        </authorList>
    </citation>
    <scope>NUCLEOTIDE SEQUENCE [LARGE SCALE GENOMIC DNA]</scope>
    <source>
        <strain evidence="1 2">TC161</strain>
    </source>
</reference>
<gene>
    <name evidence="1" type="ORF">L228DRAFT_77825</name>
</gene>
<organism evidence="1 2">
    <name type="scientific">Xylona heveae (strain CBS 132557 / TC161)</name>
    <dbReference type="NCBI Taxonomy" id="1328760"/>
    <lineage>
        <taxon>Eukaryota</taxon>
        <taxon>Fungi</taxon>
        <taxon>Dikarya</taxon>
        <taxon>Ascomycota</taxon>
        <taxon>Pezizomycotina</taxon>
        <taxon>Xylonomycetes</taxon>
        <taxon>Xylonales</taxon>
        <taxon>Xylonaceae</taxon>
        <taxon>Xylona</taxon>
    </lineage>
</organism>
<name>A0A165IXB0_XYLHT</name>
<dbReference type="GeneID" id="28901988"/>
<evidence type="ECO:0000313" key="2">
    <source>
        <dbReference type="Proteomes" id="UP000076632"/>
    </source>
</evidence>